<proteinExistence type="predicted"/>
<evidence type="ECO:0000313" key="2">
    <source>
        <dbReference type="Proteomes" id="UP000199532"/>
    </source>
</evidence>
<dbReference type="EMBL" id="FNXY01000001">
    <property type="protein sequence ID" value="SEI41873.1"/>
    <property type="molecule type" value="Genomic_DNA"/>
</dbReference>
<sequence length="141" mass="16177">MIMTKQSKHKKGNALLNLKNSFKNLLSGDSAASKSYEVSENRYSVLYKLKSQYHHVGCSSQAQAQSTLSTLMTDENRIPVGIYDAKTDLFEWEIVGQYFHSQDPISEQRRRLDEVLTIARALRRRDSSWQPGYLQKPGFFA</sequence>
<keyword evidence="2" id="KW-1185">Reference proteome</keyword>
<dbReference type="AlphaFoldDB" id="A0A1H6QDU2"/>
<protein>
    <submittedName>
        <fullName evidence="1">Uncharacterized protein</fullName>
    </submittedName>
</protein>
<name>A0A1H6QDU2_9BACT</name>
<reference evidence="1 2" key="1">
    <citation type="submission" date="2016-10" db="EMBL/GenBank/DDBJ databases">
        <authorList>
            <person name="de Groot N.N."/>
        </authorList>
    </citation>
    <scope>NUCLEOTIDE SEQUENCE [LARGE SCALE GENOMIC DNA]</scope>
    <source>
        <strain evidence="1 2">DSM 19938</strain>
    </source>
</reference>
<dbReference type="Proteomes" id="UP000199532">
    <property type="component" value="Unassembled WGS sequence"/>
</dbReference>
<accession>A0A1H6QDU2</accession>
<organism evidence="1 2">
    <name type="scientific">Dyadobacter koreensis</name>
    <dbReference type="NCBI Taxonomy" id="408657"/>
    <lineage>
        <taxon>Bacteria</taxon>
        <taxon>Pseudomonadati</taxon>
        <taxon>Bacteroidota</taxon>
        <taxon>Cytophagia</taxon>
        <taxon>Cytophagales</taxon>
        <taxon>Spirosomataceae</taxon>
        <taxon>Dyadobacter</taxon>
    </lineage>
</organism>
<gene>
    <name evidence="1" type="ORF">SAMN04487995_0559</name>
</gene>
<evidence type="ECO:0000313" key="1">
    <source>
        <dbReference type="EMBL" id="SEI41873.1"/>
    </source>
</evidence>